<sequence length="145" mass="16419">MQIVLSCVCLLLYQTSQAERSVLERGLVVADPQWKDIVKEERRYCQQAVTKHTFQGPVLGYITPWNSHGYDVAKVFGSKLTSVSPVWLQLRRRGSESFHITGLHDNDPGKGDPMCHRLTTLMPAKVVTLSDKVAMPKTCVLREYM</sequence>
<keyword evidence="3" id="KW-1185">Reference proteome</keyword>
<dbReference type="Ensembl" id="ENSHHUT00000029843.1">
    <property type="protein sequence ID" value="ENSHHUP00000028651.1"/>
    <property type="gene ID" value="ENSHHUG00000018280.1"/>
</dbReference>
<dbReference type="GeneTree" id="ENSGT00990000205368"/>
<reference evidence="2" key="2">
    <citation type="submission" date="2025-08" db="UniProtKB">
        <authorList>
            <consortium name="Ensembl"/>
        </authorList>
    </citation>
    <scope>IDENTIFICATION</scope>
</reference>
<keyword evidence="1" id="KW-0732">Signal</keyword>
<feature type="chain" id="PRO_5021476242" description="Chitinase domain containing 1" evidence="1">
    <location>
        <begin position="19"/>
        <end position="145"/>
    </location>
</feature>
<protein>
    <recommendedName>
        <fullName evidence="4">Chitinase domain containing 1</fullName>
    </recommendedName>
</protein>
<dbReference type="GO" id="GO:0012505">
    <property type="term" value="C:endomembrane system"/>
    <property type="evidence" value="ECO:0007669"/>
    <property type="project" value="TreeGrafter"/>
</dbReference>
<reference evidence="3" key="1">
    <citation type="submission" date="2018-06" db="EMBL/GenBank/DDBJ databases">
        <title>Genome assembly of Danube salmon.</title>
        <authorList>
            <person name="Macqueen D.J."/>
            <person name="Gundappa M.K."/>
        </authorList>
    </citation>
    <scope>NUCLEOTIDE SEQUENCE [LARGE SCALE GENOMIC DNA]</scope>
</reference>
<dbReference type="PANTHER" id="PTHR46066:SF2">
    <property type="entry name" value="CHITINASE DOMAIN-CONTAINING PROTEIN 1"/>
    <property type="match status" value="1"/>
</dbReference>
<proteinExistence type="predicted"/>
<dbReference type="STRING" id="62062.ENSHHUP00000028651"/>
<dbReference type="GO" id="GO:0070492">
    <property type="term" value="F:oligosaccharide binding"/>
    <property type="evidence" value="ECO:0007669"/>
    <property type="project" value="TreeGrafter"/>
</dbReference>
<reference evidence="2" key="3">
    <citation type="submission" date="2025-09" db="UniProtKB">
        <authorList>
            <consortium name="Ensembl"/>
        </authorList>
    </citation>
    <scope>IDENTIFICATION</scope>
</reference>
<evidence type="ECO:0000256" key="1">
    <source>
        <dbReference type="SAM" id="SignalP"/>
    </source>
</evidence>
<feature type="signal peptide" evidence="1">
    <location>
        <begin position="1"/>
        <end position="18"/>
    </location>
</feature>
<dbReference type="Proteomes" id="UP000314982">
    <property type="component" value="Unassembled WGS sequence"/>
</dbReference>
<dbReference type="Gene3D" id="1.10.8.360">
    <property type="entry name" value="3,6-anhydro-alpha-l-galactosidase"/>
    <property type="match status" value="1"/>
</dbReference>
<accession>A0A4W5LR00</accession>
<name>A0A4W5LR00_9TELE</name>
<dbReference type="PANTHER" id="PTHR46066">
    <property type="entry name" value="CHITINASE DOMAIN-CONTAINING PROTEIN 1 FAMILY MEMBER"/>
    <property type="match status" value="1"/>
</dbReference>
<evidence type="ECO:0000313" key="3">
    <source>
        <dbReference type="Proteomes" id="UP000314982"/>
    </source>
</evidence>
<evidence type="ECO:0008006" key="4">
    <source>
        <dbReference type="Google" id="ProtNLM"/>
    </source>
</evidence>
<dbReference type="AlphaFoldDB" id="A0A4W5LR00"/>
<evidence type="ECO:0000313" key="2">
    <source>
        <dbReference type="Ensembl" id="ENSHHUP00000028651.1"/>
    </source>
</evidence>
<organism evidence="2 3">
    <name type="scientific">Hucho hucho</name>
    <name type="common">huchen</name>
    <dbReference type="NCBI Taxonomy" id="62062"/>
    <lineage>
        <taxon>Eukaryota</taxon>
        <taxon>Metazoa</taxon>
        <taxon>Chordata</taxon>
        <taxon>Craniata</taxon>
        <taxon>Vertebrata</taxon>
        <taxon>Euteleostomi</taxon>
        <taxon>Actinopterygii</taxon>
        <taxon>Neopterygii</taxon>
        <taxon>Teleostei</taxon>
        <taxon>Protacanthopterygii</taxon>
        <taxon>Salmoniformes</taxon>
        <taxon>Salmonidae</taxon>
        <taxon>Salmoninae</taxon>
        <taxon>Hucho</taxon>
    </lineage>
</organism>
<dbReference type="Gene3D" id="3.20.20.80">
    <property type="entry name" value="Glycosidases"/>
    <property type="match status" value="1"/>
</dbReference>